<sequence>MNSKQVAEMFDLSVDTLRYYEKIGVIPPVTRDKNGYRNYQTSDLNWIFLAKSLRSAGLSIESLIEFASLAGLSETQNVEDAQKQILVDQLEEIEENIKKMKDVRSLLQYKIDTYDAHLAKYKSGEWSEDTVEKLWEMKPSKKSQ</sequence>
<dbReference type="InterPro" id="IPR009061">
    <property type="entry name" value="DNA-bd_dom_put_sf"/>
</dbReference>
<protein>
    <submittedName>
        <fullName evidence="4">MerR family transcriptional regulator</fullName>
    </submittedName>
</protein>
<keyword evidence="1" id="KW-0238">DNA-binding</keyword>
<dbReference type="Pfam" id="PF00376">
    <property type="entry name" value="MerR"/>
    <property type="match status" value="1"/>
</dbReference>
<dbReference type="CDD" id="cd01109">
    <property type="entry name" value="HTH_YyaN"/>
    <property type="match status" value="1"/>
</dbReference>
<comment type="caution">
    <text evidence="4">The sequence shown here is derived from an EMBL/GenBank/DDBJ whole genome shotgun (WGS) entry which is preliminary data.</text>
</comment>
<evidence type="ECO:0000313" key="5">
    <source>
        <dbReference type="Proteomes" id="UP000588491"/>
    </source>
</evidence>
<dbReference type="GO" id="GO:0003677">
    <property type="term" value="F:DNA binding"/>
    <property type="evidence" value="ECO:0007669"/>
    <property type="project" value="UniProtKB-KW"/>
</dbReference>
<organism evidence="4 5">
    <name type="scientific">Niallia alba</name>
    <dbReference type="NCBI Taxonomy" id="2729105"/>
    <lineage>
        <taxon>Bacteria</taxon>
        <taxon>Bacillati</taxon>
        <taxon>Bacillota</taxon>
        <taxon>Bacilli</taxon>
        <taxon>Bacillales</taxon>
        <taxon>Bacillaceae</taxon>
        <taxon>Niallia</taxon>
    </lineage>
</organism>
<dbReference type="SMART" id="SM00422">
    <property type="entry name" value="HTH_MERR"/>
    <property type="match status" value="1"/>
</dbReference>
<feature type="domain" description="HTH merR-type" evidence="3">
    <location>
        <begin position="1"/>
        <end position="69"/>
    </location>
</feature>
<dbReference type="Proteomes" id="UP000588491">
    <property type="component" value="Unassembled WGS sequence"/>
</dbReference>
<dbReference type="AlphaFoldDB" id="A0A7Y0KD39"/>
<dbReference type="SUPFAM" id="SSF46955">
    <property type="entry name" value="Putative DNA-binding domain"/>
    <property type="match status" value="1"/>
</dbReference>
<dbReference type="InterPro" id="IPR000551">
    <property type="entry name" value="MerR-type_HTH_dom"/>
</dbReference>
<dbReference type="PANTHER" id="PTHR30204:SF98">
    <property type="entry name" value="HTH-TYPE TRANSCRIPTIONAL REGULATOR ADHR"/>
    <property type="match status" value="1"/>
</dbReference>
<evidence type="ECO:0000259" key="3">
    <source>
        <dbReference type="PROSITE" id="PS50937"/>
    </source>
</evidence>
<accession>A0A7Y0KD39</accession>
<reference evidence="4 5" key="1">
    <citation type="submission" date="2020-04" db="EMBL/GenBank/DDBJ databases">
        <title>Bacillus sp. UniB3 isolated from commercial digestive syrup.</title>
        <authorList>
            <person name="Thorat V."/>
            <person name="Kirdat K."/>
            <person name="Tiwarekar B."/>
            <person name="Yadav A."/>
        </authorList>
    </citation>
    <scope>NUCLEOTIDE SEQUENCE [LARGE SCALE GENOMIC DNA]</scope>
    <source>
        <strain evidence="4 5">UniB3</strain>
    </source>
</reference>
<proteinExistence type="predicted"/>
<dbReference type="PROSITE" id="PS50937">
    <property type="entry name" value="HTH_MERR_2"/>
    <property type="match status" value="1"/>
</dbReference>
<gene>
    <name evidence="4" type="ORF">HHU08_24410</name>
</gene>
<keyword evidence="2" id="KW-0175">Coiled coil</keyword>
<name>A0A7Y0KD39_9BACI</name>
<dbReference type="Gene3D" id="1.10.1660.10">
    <property type="match status" value="1"/>
</dbReference>
<dbReference type="RefSeq" id="WP_169189545.1">
    <property type="nucleotide sequence ID" value="NZ_JABBPK010000001.1"/>
</dbReference>
<evidence type="ECO:0000256" key="2">
    <source>
        <dbReference type="SAM" id="Coils"/>
    </source>
</evidence>
<dbReference type="InterPro" id="IPR047057">
    <property type="entry name" value="MerR_fam"/>
</dbReference>
<dbReference type="PANTHER" id="PTHR30204">
    <property type="entry name" value="REDOX-CYCLING DRUG-SENSING TRANSCRIPTIONAL ACTIVATOR SOXR"/>
    <property type="match status" value="1"/>
</dbReference>
<feature type="coiled-coil region" evidence="2">
    <location>
        <begin position="83"/>
        <end position="110"/>
    </location>
</feature>
<dbReference type="EMBL" id="JABBPK010000001">
    <property type="protein sequence ID" value="NMO80065.1"/>
    <property type="molecule type" value="Genomic_DNA"/>
</dbReference>
<evidence type="ECO:0000256" key="1">
    <source>
        <dbReference type="ARBA" id="ARBA00023125"/>
    </source>
</evidence>
<evidence type="ECO:0000313" key="4">
    <source>
        <dbReference type="EMBL" id="NMO80065.1"/>
    </source>
</evidence>
<dbReference type="GO" id="GO:0003700">
    <property type="term" value="F:DNA-binding transcription factor activity"/>
    <property type="evidence" value="ECO:0007669"/>
    <property type="project" value="InterPro"/>
</dbReference>
<keyword evidence="5" id="KW-1185">Reference proteome</keyword>